<dbReference type="AlphaFoldDB" id="A0AAV7WFR8"/>
<evidence type="ECO:0000313" key="3">
    <source>
        <dbReference type="Proteomes" id="UP001066276"/>
    </source>
</evidence>
<feature type="region of interest" description="Disordered" evidence="1">
    <location>
        <begin position="17"/>
        <end position="114"/>
    </location>
</feature>
<dbReference type="EMBL" id="JANPWB010000002">
    <property type="protein sequence ID" value="KAJ1211949.1"/>
    <property type="molecule type" value="Genomic_DNA"/>
</dbReference>
<sequence length="114" mass="12609">METNLRWRPGRELSFELRPVPTTKYPEGAPPDRRVGRGGDGGLSGHPVPTWGLGLRHRGCESQRAGTRGRPRPHGTPGTELRDWGPQLQRQRSPKCSIDWSGERERGGADPSPP</sequence>
<reference evidence="2" key="1">
    <citation type="journal article" date="2022" name="bioRxiv">
        <title>Sequencing and chromosome-scale assembly of the giantPleurodeles waltlgenome.</title>
        <authorList>
            <person name="Brown T."/>
            <person name="Elewa A."/>
            <person name="Iarovenko S."/>
            <person name="Subramanian E."/>
            <person name="Araus A.J."/>
            <person name="Petzold A."/>
            <person name="Susuki M."/>
            <person name="Suzuki K.-i.T."/>
            <person name="Hayashi T."/>
            <person name="Toyoda A."/>
            <person name="Oliveira C."/>
            <person name="Osipova E."/>
            <person name="Leigh N.D."/>
            <person name="Simon A."/>
            <person name="Yun M.H."/>
        </authorList>
    </citation>
    <scope>NUCLEOTIDE SEQUENCE</scope>
    <source>
        <strain evidence="2">20211129_DDA</strain>
        <tissue evidence="2">Liver</tissue>
    </source>
</reference>
<keyword evidence="3" id="KW-1185">Reference proteome</keyword>
<evidence type="ECO:0000313" key="2">
    <source>
        <dbReference type="EMBL" id="KAJ1211949.1"/>
    </source>
</evidence>
<proteinExistence type="predicted"/>
<evidence type="ECO:0000256" key="1">
    <source>
        <dbReference type="SAM" id="MobiDB-lite"/>
    </source>
</evidence>
<accession>A0AAV7WFR8</accession>
<name>A0AAV7WFR8_PLEWA</name>
<comment type="caution">
    <text evidence="2">The sequence shown here is derived from an EMBL/GenBank/DDBJ whole genome shotgun (WGS) entry which is preliminary data.</text>
</comment>
<protein>
    <submittedName>
        <fullName evidence="2">Uncharacterized protein</fullName>
    </submittedName>
</protein>
<dbReference type="Proteomes" id="UP001066276">
    <property type="component" value="Chromosome 1_2"/>
</dbReference>
<organism evidence="2 3">
    <name type="scientific">Pleurodeles waltl</name>
    <name type="common">Iberian ribbed newt</name>
    <dbReference type="NCBI Taxonomy" id="8319"/>
    <lineage>
        <taxon>Eukaryota</taxon>
        <taxon>Metazoa</taxon>
        <taxon>Chordata</taxon>
        <taxon>Craniata</taxon>
        <taxon>Vertebrata</taxon>
        <taxon>Euteleostomi</taxon>
        <taxon>Amphibia</taxon>
        <taxon>Batrachia</taxon>
        <taxon>Caudata</taxon>
        <taxon>Salamandroidea</taxon>
        <taxon>Salamandridae</taxon>
        <taxon>Pleurodelinae</taxon>
        <taxon>Pleurodeles</taxon>
    </lineage>
</organism>
<gene>
    <name evidence="2" type="ORF">NDU88_007297</name>
</gene>